<dbReference type="HOGENOM" id="CLU_2251181_0_0_1"/>
<keyword evidence="2" id="KW-1185">Reference proteome</keyword>
<reference evidence="1 2" key="1">
    <citation type="submission" date="2014-04" db="EMBL/GenBank/DDBJ databases">
        <authorList>
            <consortium name="DOE Joint Genome Institute"/>
            <person name="Kuo A."/>
            <person name="Kohler A."/>
            <person name="Costa M.D."/>
            <person name="Nagy L.G."/>
            <person name="Floudas D."/>
            <person name="Copeland A."/>
            <person name="Barry K.W."/>
            <person name="Cichocki N."/>
            <person name="Veneault-Fourrey C."/>
            <person name="LaButti K."/>
            <person name="Lindquist E.A."/>
            <person name="Lipzen A."/>
            <person name="Lundell T."/>
            <person name="Morin E."/>
            <person name="Murat C."/>
            <person name="Sun H."/>
            <person name="Tunlid A."/>
            <person name="Henrissat B."/>
            <person name="Grigoriev I.V."/>
            <person name="Hibbett D.S."/>
            <person name="Martin F."/>
            <person name="Nordberg H.P."/>
            <person name="Cantor M.N."/>
            <person name="Hua S.X."/>
        </authorList>
    </citation>
    <scope>NUCLEOTIDE SEQUENCE [LARGE SCALE GENOMIC DNA]</scope>
    <source>
        <strain evidence="1 2">Marx 270</strain>
    </source>
</reference>
<protein>
    <submittedName>
        <fullName evidence="1">Uncharacterized protein</fullName>
    </submittedName>
</protein>
<dbReference type="InParanoid" id="A0A0C3NS60"/>
<dbReference type="EMBL" id="KN832019">
    <property type="protein sequence ID" value="KIN98133.1"/>
    <property type="molecule type" value="Genomic_DNA"/>
</dbReference>
<proteinExistence type="predicted"/>
<dbReference type="AlphaFoldDB" id="A0A0C3NS60"/>
<reference evidence="2" key="2">
    <citation type="submission" date="2015-01" db="EMBL/GenBank/DDBJ databases">
        <title>Evolutionary Origins and Diversification of the Mycorrhizal Mutualists.</title>
        <authorList>
            <consortium name="DOE Joint Genome Institute"/>
            <consortium name="Mycorrhizal Genomics Consortium"/>
            <person name="Kohler A."/>
            <person name="Kuo A."/>
            <person name="Nagy L.G."/>
            <person name="Floudas D."/>
            <person name="Copeland A."/>
            <person name="Barry K.W."/>
            <person name="Cichocki N."/>
            <person name="Veneault-Fourrey C."/>
            <person name="LaButti K."/>
            <person name="Lindquist E.A."/>
            <person name="Lipzen A."/>
            <person name="Lundell T."/>
            <person name="Morin E."/>
            <person name="Murat C."/>
            <person name="Riley R."/>
            <person name="Ohm R."/>
            <person name="Sun H."/>
            <person name="Tunlid A."/>
            <person name="Henrissat B."/>
            <person name="Grigoriev I.V."/>
            <person name="Hibbett D.S."/>
            <person name="Martin F."/>
        </authorList>
    </citation>
    <scope>NUCLEOTIDE SEQUENCE [LARGE SCALE GENOMIC DNA]</scope>
    <source>
        <strain evidence="2">Marx 270</strain>
    </source>
</reference>
<dbReference type="Proteomes" id="UP000054217">
    <property type="component" value="Unassembled WGS sequence"/>
</dbReference>
<sequence length="104" mass="11642">MIHRVNMFFRSEADIQNSPNIHRGHLTGVPTWCHVVQRLRSASNPGEPYVGARASISFAAKHHGHVINQGHSLRGDTTDLELFALPETKMPLVCLIRIRRHSSG</sequence>
<evidence type="ECO:0000313" key="1">
    <source>
        <dbReference type="EMBL" id="KIN98133.1"/>
    </source>
</evidence>
<gene>
    <name evidence="1" type="ORF">M404DRAFT_864301</name>
</gene>
<accession>A0A0C3NS60</accession>
<evidence type="ECO:0000313" key="2">
    <source>
        <dbReference type="Proteomes" id="UP000054217"/>
    </source>
</evidence>
<organism evidence="1 2">
    <name type="scientific">Pisolithus tinctorius Marx 270</name>
    <dbReference type="NCBI Taxonomy" id="870435"/>
    <lineage>
        <taxon>Eukaryota</taxon>
        <taxon>Fungi</taxon>
        <taxon>Dikarya</taxon>
        <taxon>Basidiomycota</taxon>
        <taxon>Agaricomycotina</taxon>
        <taxon>Agaricomycetes</taxon>
        <taxon>Agaricomycetidae</taxon>
        <taxon>Boletales</taxon>
        <taxon>Sclerodermatineae</taxon>
        <taxon>Pisolithaceae</taxon>
        <taxon>Pisolithus</taxon>
    </lineage>
</organism>
<name>A0A0C3NS60_PISTI</name>